<dbReference type="SUPFAM" id="SSF103039">
    <property type="entry name" value="CheC-like"/>
    <property type="match status" value="1"/>
</dbReference>
<comment type="caution">
    <text evidence="3">The sequence shown here is derived from an EMBL/GenBank/DDBJ whole genome shotgun (WGS) entry which is preliminary data.</text>
</comment>
<evidence type="ECO:0000313" key="4">
    <source>
        <dbReference type="Proteomes" id="UP000292958"/>
    </source>
</evidence>
<accession>A0A4Q7YMY0</accession>
<name>A0A4Q7YMY0_9BACT</name>
<dbReference type="Pfam" id="PF13690">
    <property type="entry name" value="CheX"/>
    <property type="match status" value="1"/>
</dbReference>
<dbReference type="Gene3D" id="3.40.1550.10">
    <property type="entry name" value="CheC-like"/>
    <property type="match status" value="1"/>
</dbReference>
<sequence>MVQLTVPPVDANAASDLVTAVTDTAVLDKTVEEVLGLMMGVPVNISETPVPPSNIPVTLTAVIGLAGALSGVFTVVVNEAGAKQITACMMGMEVSTVDDTVLDGLGEIANILAGAWKSKIPALSAACLLSVPTVVTGTHYEIHKKTSTFQLARSYRFQDSILTITLYGEYS</sequence>
<dbReference type="InterPro" id="IPR028051">
    <property type="entry name" value="CheX-like_dom"/>
</dbReference>
<evidence type="ECO:0000256" key="1">
    <source>
        <dbReference type="ARBA" id="ARBA00022500"/>
    </source>
</evidence>
<dbReference type="InterPro" id="IPR038756">
    <property type="entry name" value="CheX-like"/>
</dbReference>
<keyword evidence="4" id="KW-1185">Reference proteome</keyword>
<reference evidence="3 4" key="1">
    <citation type="submission" date="2019-02" db="EMBL/GenBank/DDBJ databases">
        <title>Genomic Encyclopedia of Archaeal and Bacterial Type Strains, Phase II (KMG-II): from individual species to whole genera.</title>
        <authorList>
            <person name="Goeker M."/>
        </authorList>
    </citation>
    <scope>NUCLEOTIDE SEQUENCE [LARGE SCALE GENOMIC DNA]</scope>
    <source>
        <strain evidence="3 4">DSM 18101</strain>
    </source>
</reference>
<dbReference type="AlphaFoldDB" id="A0A4Q7YMY0"/>
<protein>
    <submittedName>
        <fullName evidence="3">CheY-specific phosphatase CheX</fullName>
    </submittedName>
</protein>
<dbReference type="EMBL" id="SHKW01000001">
    <property type="protein sequence ID" value="RZU39092.1"/>
    <property type="molecule type" value="Genomic_DNA"/>
</dbReference>
<gene>
    <name evidence="3" type="ORF">BDD14_0420</name>
</gene>
<evidence type="ECO:0000313" key="3">
    <source>
        <dbReference type="EMBL" id="RZU39092.1"/>
    </source>
</evidence>
<dbReference type="PANTHER" id="PTHR39452">
    <property type="entry name" value="CHEY-P PHOSPHATASE CHEX"/>
    <property type="match status" value="1"/>
</dbReference>
<dbReference type="RefSeq" id="WP_165419877.1">
    <property type="nucleotide sequence ID" value="NZ_SHKW01000001.1"/>
</dbReference>
<proteinExistence type="predicted"/>
<feature type="domain" description="Chemotaxis phosphatase CheX-like" evidence="2">
    <location>
        <begin position="60"/>
        <end position="147"/>
    </location>
</feature>
<dbReference type="Proteomes" id="UP000292958">
    <property type="component" value="Unassembled WGS sequence"/>
</dbReference>
<dbReference type="GO" id="GO:0006935">
    <property type="term" value="P:chemotaxis"/>
    <property type="evidence" value="ECO:0007669"/>
    <property type="project" value="UniProtKB-KW"/>
</dbReference>
<organism evidence="3 4">
    <name type="scientific">Edaphobacter modestus</name>
    <dbReference type="NCBI Taxonomy" id="388466"/>
    <lineage>
        <taxon>Bacteria</taxon>
        <taxon>Pseudomonadati</taxon>
        <taxon>Acidobacteriota</taxon>
        <taxon>Terriglobia</taxon>
        <taxon>Terriglobales</taxon>
        <taxon>Acidobacteriaceae</taxon>
        <taxon>Edaphobacter</taxon>
    </lineage>
</organism>
<keyword evidence="1" id="KW-0145">Chemotaxis</keyword>
<dbReference type="CDD" id="cd17906">
    <property type="entry name" value="CheX"/>
    <property type="match status" value="1"/>
</dbReference>
<evidence type="ECO:0000259" key="2">
    <source>
        <dbReference type="Pfam" id="PF13690"/>
    </source>
</evidence>
<dbReference type="PANTHER" id="PTHR39452:SF1">
    <property type="entry name" value="CHEY-P PHOSPHATASE CHEX"/>
    <property type="match status" value="1"/>
</dbReference>
<dbReference type="InterPro" id="IPR028976">
    <property type="entry name" value="CheC-like_sf"/>
</dbReference>